<accession>A0A5P6VVC2</accession>
<dbReference type="Proteomes" id="UP000327030">
    <property type="component" value="Chromosome 1"/>
</dbReference>
<gene>
    <name evidence="2" type="ORF">FXF36_10910</name>
</gene>
<dbReference type="EMBL" id="CP043028">
    <property type="protein sequence ID" value="QFJ55334.1"/>
    <property type="molecule type" value="Genomic_DNA"/>
</dbReference>
<dbReference type="RefSeq" id="WP_151624004.1">
    <property type="nucleotide sequence ID" value="NZ_CP043028.1"/>
</dbReference>
<feature type="compositionally biased region" description="Acidic residues" evidence="1">
    <location>
        <begin position="1483"/>
        <end position="1534"/>
    </location>
</feature>
<feature type="compositionally biased region" description="Acidic residues" evidence="1">
    <location>
        <begin position="1305"/>
        <end position="1321"/>
    </location>
</feature>
<feature type="region of interest" description="Disordered" evidence="1">
    <location>
        <begin position="1304"/>
        <end position="1323"/>
    </location>
</feature>
<proteinExistence type="predicted"/>
<reference evidence="3" key="1">
    <citation type="submission" date="2019-08" db="EMBL/GenBank/DDBJ databases">
        <title>Complete Genome Sequence of the Polysaccharide-Degrading Rumen Bacterium Pseudobutyrivibrio xylanivorans MA3014.</title>
        <authorList>
            <person name="Palevich N."/>
            <person name="Maclean P.H."/>
            <person name="Kelly W.J."/>
            <person name="Leahy S.C."/>
            <person name="Rakonjac J."/>
            <person name="Attwood G.T."/>
        </authorList>
    </citation>
    <scope>NUCLEOTIDE SEQUENCE [LARGE SCALE GENOMIC DNA]</scope>
    <source>
        <strain evidence="3">MA3014</strain>
    </source>
</reference>
<dbReference type="KEGG" id="pxv:FXF36_10910"/>
<dbReference type="OrthoDB" id="1991195at2"/>
<organism evidence="2 3">
    <name type="scientific">Pseudobutyrivibrio xylanivorans</name>
    <dbReference type="NCBI Taxonomy" id="185007"/>
    <lineage>
        <taxon>Bacteria</taxon>
        <taxon>Bacillati</taxon>
        <taxon>Bacillota</taxon>
        <taxon>Clostridia</taxon>
        <taxon>Lachnospirales</taxon>
        <taxon>Lachnospiraceae</taxon>
        <taxon>Pseudobutyrivibrio</taxon>
    </lineage>
</organism>
<evidence type="ECO:0000313" key="3">
    <source>
        <dbReference type="Proteomes" id="UP000327030"/>
    </source>
</evidence>
<evidence type="ECO:0000313" key="2">
    <source>
        <dbReference type="EMBL" id="QFJ55334.1"/>
    </source>
</evidence>
<protein>
    <submittedName>
        <fullName evidence="2">Uncharacterized protein</fullName>
    </submittedName>
</protein>
<evidence type="ECO:0000256" key="1">
    <source>
        <dbReference type="SAM" id="MobiDB-lite"/>
    </source>
</evidence>
<name>A0A5P6VVC2_PSEXY</name>
<sequence length="1534" mass="170682">MFKKLLGASLKAKLLATGGVVVVAAAGLAGTMALGSGNDEITIKDEIVALAGGWPQSFMADDYVEPEFVDDKDRTNNAFNVADFGEQGNNGWFYRYGTAKNPAASRRMEKYDGEKYFQVGKTGMEIKSNFIHTAEGTAPILEWRAAKKGDINVSLTYVKNVNMDKNPSYPDGVTLYVYKGDEAIGRYEVDVKTDGETVVEKELSNLSVDELESLYFIVDPNMNNAYDGGSLYVAINDVDAKRPSAINDVARKDNNANSIEDFGAQGQNGWTYRFGKSGKDSKLVSTDNNGEFMNVTSPNLVLSHYFIHPAINDNAILAWKPAVDGAVEVRGKYKKFEQNDGNPDWPDGVIVSVYKNDEKLFSKKVAAPRKGENEISFREKHLDVLTTDELYFVVDAGGNSSYDGGCFDIDIVDRTGAKTEADVAIDETETRQNFADTKYDFGEQGKNGWFYQDGFASEATNSYNMMNFEKEEERYFDSSYLEIKRDFVNPGKGKSAVIKWKVAQDGKVKVDAAYTKFKNEDKNPSWPDGTIVTIFHNDTPLVTEDFAPDRLREITKRLDVASVDVKKGDFITMVVDPKSNNAYDAGKYEFSIKGITPMVGKTEKDVTYFGGQRTNNASTQEDFGNQGVNGYCYQSGYYLNPNYAVNLETYKKNDKYTTIDGVEIKRDYIMPGNKGRSAIVKWVANEEGSVDVLADYTKHKNEDKNPDWPDGVDVYIFKNDKQIKKESFAPVVGREVTKDLSVNGLMVKPGDCISLLVDGKDNTAYDGGNFKFVVEDAELKTIPMVNESGKNIANLALDFGAQGSNGWYYCEGRGIEKFEILQKKTEDGSGYISRKQKNLEIKKDFVQPRLNANAMYKWVAAANGQIDITGDYTKFGNEDPNMDWPDGTRIGVYINRHNIIDETVTCPRGEDKQNTKAINIKKLDVHAGDVITFEVTCNKNNAWDGGRFNIDIADSNEIKVVVGDEERTNNTVLGALTSMAQGTDGWWFLEGKTPADAKVLTYLNADGTAYMSTKNEGLEMKKDYVHPGKDKPAMYQWVAYEDGKIDIIAEYVKFGQNDSNPNYPDGVKVSVYKNNDILLEQDVEAFRGDGNDNKLEIMLTKLDVVRGDKISFVIDAKTNNAWDAGRLSASIYAAKEKTPEEEARENNTNLSSAFGEQGSDGWYYGMCDWDGKNFERLTYDAEMGRYFNNGKPELKADFVEPGNGRNAAYQWVVAKTGRINIKGSYTKFANNADPAANGVCMRIFINGEEKKWIGGDIQGNFAADIVKAIDEAYLVHEGDVVMFAIDSDGNDSYDGGKLDITIKDADEEEPEELEEPEEPVVDEDRTNKTTLAEGFGAQGENGWFYGTCDWDGKNFEKLPYDAENNRYFNGGKPELKSDFVEPGNGRNAAYKWVVAEDGRIRVQGSYTKFANSADPNANGTCMRIFLNGVEKKWLGGTTQGNFSDDKTVTFDEHYEVKKNDEITFAIDPDGNDAWDGGRLEVNISDESEDEDDDDASDDSDSEDEDDASDDSDSEDDKSEDAETEEAEEDSKETE</sequence>
<feature type="region of interest" description="Disordered" evidence="1">
    <location>
        <begin position="1467"/>
        <end position="1534"/>
    </location>
</feature>